<dbReference type="AlphaFoldDB" id="A0A2H3EEE3"/>
<dbReference type="InParanoid" id="A0A2H3EEE3"/>
<organism evidence="3 4">
    <name type="scientific">Armillaria gallica</name>
    <name type="common">Bulbous honey fungus</name>
    <name type="synonym">Armillaria bulbosa</name>
    <dbReference type="NCBI Taxonomy" id="47427"/>
    <lineage>
        <taxon>Eukaryota</taxon>
        <taxon>Fungi</taxon>
        <taxon>Dikarya</taxon>
        <taxon>Basidiomycota</taxon>
        <taxon>Agaricomycotina</taxon>
        <taxon>Agaricomycetes</taxon>
        <taxon>Agaricomycetidae</taxon>
        <taxon>Agaricales</taxon>
        <taxon>Marasmiineae</taxon>
        <taxon>Physalacriaceae</taxon>
        <taxon>Armillaria</taxon>
    </lineage>
</organism>
<evidence type="ECO:0000313" key="4">
    <source>
        <dbReference type="Proteomes" id="UP000217790"/>
    </source>
</evidence>
<evidence type="ECO:0000259" key="2">
    <source>
        <dbReference type="Pfam" id="PF00656"/>
    </source>
</evidence>
<name>A0A2H3EEE3_ARMGA</name>
<dbReference type="InterPro" id="IPR050452">
    <property type="entry name" value="Metacaspase"/>
</dbReference>
<dbReference type="Proteomes" id="UP000217790">
    <property type="component" value="Unassembled WGS sequence"/>
</dbReference>
<dbReference type="EMBL" id="KZ293648">
    <property type="protein sequence ID" value="PBK98783.1"/>
    <property type="molecule type" value="Genomic_DNA"/>
</dbReference>
<dbReference type="Gene3D" id="3.40.50.1460">
    <property type="match status" value="1"/>
</dbReference>
<gene>
    <name evidence="3" type="ORF">ARMGADRAFT_1009159</name>
</gene>
<reference evidence="4" key="1">
    <citation type="journal article" date="2017" name="Nat. Ecol. Evol.">
        <title>Genome expansion and lineage-specific genetic innovations in the forest pathogenic fungi Armillaria.</title>
        <authorList>
            <person name="Sipos G."/>
            <person name="Prasanna A.N."/>
            <person name="Walter M.C."/>
            <person name="O'Connor E."/>
            <person name="Balint B."/>
            <person name="Krizsan K."/>
            <person name="Kiss B."/>
            <person name="Hess J."/>
            <person name="Varga T."/>
            <person name="Slot J."/>
            <person name="Riley R."/>
            <person name="Boka B."/>
            <person name="Rigling D."/>
            <person name="Barry K."/>
            <person name="Lee J."/>
            <person name="Mihaltcheva S."/>
            <person name="LaButti K."/>
            <person name="Lipzen A."/>
            <person name="Waldron R."/>
            <person name="Moloney N.M."/>
            <person name="Sperisen C."/>
            <person name="Kredics L."/>
            <person name="Vagvoelgyi C."/>
            <person name="Patrignani A."/>
            <person name="Fitzpatrick D."/>
            <person name="Nagy I."/>
            <person name="Doyle S."/>
            <person name="Anderson J.B."/>
            <person name="Grigoriev I.V."/>
            <person name="Gueldener U."/>
            <person name="Muensterkoetter M."/>
            <person name="Nagy L.G."/>
        </authorList>
    </citation>
    <scope>NUCLEOTIDE SEQUENCE [LARGE SCALE GENOMIC DNA]</scope>
    <source>
        <strain evidence="4">Ar21-2</strain>
    </source>
</reference>
<evidence type="ECO:0000313" key="3">
    <source>
        <dbReference type="EMBL" id="PBK98783.1"/>
    </source>
</evidence>
<dbReference type="PANTHER" id="PTHR48104:SF30">
    <property type="entry name" value="METACASPASE-1"/>
    <property type="match status" value="1"/>
</dbReference>
<comment type="similarity">
    <text evidence="1">Belongs to the peptidase C14B family.</text>
</comment>
<dbReference type="GO" id="GO:0005737">
    <property type="term" value="C:cytoplasm"/>
    <property type="evidence" value="ECO:0007669"/>
    <property type="project" value="TreeGrafter"/>
</dbReference>
<proteinExistence type="inferred from homology"/>
<dbReference type="GO" id="GO:0004197">
    <property type="term" value="F:cysteine-type endopeptidase activity"/>
    <property type="evidence" value="ECO:0007669"/>
    <property type="project" value="InterPro"/>
</dbReference>
<dbReference type="InterPro" id="IPR011600">
    <property type="entry name" value="Pept_C14_caspase"/>
</dbReference>
<dbReference type="PANTHER" id="PTHR48104">
    <property type="entry name" value="METACASPASE-4"/>
    <property type="match status" value="1"/>
</dbReference>
<dbReference type="GO" id="GO:0006508">
    <property type="term" value="P:proteolysis"/>
    <property type="evidence" value="ECO:0007669"/>
    <property type="project" value="InterPro"/>
</dbReference>
<feature type="domain" description="Peptidase C14 caspase" evidence="2">
    <location>
        <begin position="33"/>
        <end position="131"/>
    </location>
</feature>
<protein>
    <recommendedName>
        <fullName evidence="2">Peptidase C14 caspase domain-containing protein</fullName>
    </recommendedName>
</protein>
<evidence type="ECO:0000256" key="1">
    <source>
        <dbReference type="ARBA" id="ARBA00009005"/>
    </source>
</evidence>
<accession>A0A2H3EEE3</accession>
<dbReference type="OrthoDB" id="10255174at2759"/>
<sequence length="226" mass="25365">MTEVIDSVEINEEMKHPTLGQIKPKDQDDSRFWAVLIGVDGDPHHPLRGCVLDAELVEKYLIEDLGVPSDHIQRLLSLTGRETTNDSISPTCTNILKTLYSLIDNANSLPGDNIVVYFAGNGVRYDAGEYCHSRVPPEVSITSTRLYNELCPLDHTVRDDNGPEILDISVREIDAIFSNISLEKDHKIMRESEALLQLEHATHFAIRPRSCGMRLSLCSKARISVW</sequence>
<keyword evidence="4" id="KW-1185">Reference proteome</keyword>
<dbReference type="Pfam" id="PF00656">
    <property type="entry name" value="Peptidase_C14"/>
    <property type="match status" value="1"/>
</dbReference>